<evidence type="ECO:0000313" key="6">
    <source>
        <dbReference type="EMBL" id="CTQ51279.1"/>
    </source>
</evidence>
<sequence length="132" mass="14614">MLDLDTLRNPGLQDTGVVAIGDMNLAMILAIRARWLERCLDGLDKSYRLHRWLGVTAFAVPKIHWAMANGPCWLIDLGLRERAPLTVDRREAPPSRVKIATCIPVEALTVPRKLSRTSPPVLSARIGVGIAR</sequence>
<dbReference type="GO" id="GO:0016020">
    <property type="term" value="C:membrane"/>
    <property type="evidence" value="ECO:0007669"/>
    <property type="project" value="UniProtKB-SubCell"/>
</dbReference>
<evidence type="ECO:0000259" key="5">
    <source>
        <dbReference type="Pfam" id="PF01794"/>
    </source>
</evidence>
<reference evidence="6 7" key="1">
    <citation type="submission" date="2015-07" db="EMBL/GenBank/DDBJ databases">
        <authorList>
            <person name="Noorani M."/>
        </authorList>
    </citation>
    <scope>NUCLEOTIDE SEQUENCE [LARGE SCALE GENOMIC DNA]</scope>
    <source>
        <strain evidence="6 7">CECT 7802</strain>
    </source>
</reference>
<protein>
    <submittedName>
        <fullName evidence="6">Ferric reductase like transmembrane component</fullName>
    </submittedName>
</protein>
<gene>
    <name evidence="6" type="ORF">JDO7802_03318</name>
</gene>
<dbReference type="EMBL" id="CXSU01000012">
    <property type="protein sequence ID" value="CTQ51279.1"/>
    <property type="molecule type" value="Genomic_DNA"/>
</dbReference>
<dbReference type="AlphaFoldDB" id="A0A0M6YN56"/>
<evidence type="ECO:0000256" key="3">
    <source>
        <dbReference type="ARBA" id="ARBA00022989"/>
    </source>
</evidence>
<accession>A0A0M6YN56</accession>
<organism evidence="6 7">
    <name type="scientific">Jannaschia donghaensis</name>
    <dbReference type="NCBI Taxonomy" id="420998"/>
    <lineage>
        <taxon>Bacteria</taxon>
        <taxon>Pseudomonadati</taxon>
        <taxon>Pseudomonadota</taxon>
        <taxon>Alphaproteobacteria</taxon>
        <taxon>Rhodobacterales</taxon>
        <taxon>Roseobacteraceae</taxon>
        <taxon>Jannaschia</taxon>
    </lineage>
</organism>
<feature type="domain" description="Ferric oxidoreductase" evidence="5">
    <location>
        <begin position="15"/>
        <end position="68"/>
    </location>
</feature>
<evidence type="ECO:0000256" key="2">
    <source>
        <dbReference type="ARBA" id="ARBA00022692"/>
    </source>
</evidence>
<comment type="subcellular location">
    <subcellularLocation>
        <location evidence="1">Membrane</location>
        <topology evidence="1">Multi-pass membrane protein</topology>
    </subcellularLocation>
</comment>
<dbReference type="Pfam" id="PF01794">
    <property type="entry name" value="Ferric_reduct"/>
    <property type="match status" value="1"/>
</dbReference>
<dbReference type="Proteomes" id="UP000049222">
    <property type="component" value="Unassembled WGS sequence"/>
</dbReference>
<keyword evidence="4" id="KW-0472">Membrane</keyword>
<dbReference type="OrthoDB" id="9792185at2"/>
<keyword evidence="3" id="KW-1133">Transmembrane helix</keyword>
<dbReference type="InterPro" id="IPR013130">
    <property type="entry name" value="Fe3_Rdtase_TM_dom"/>
</dbReference>
<proteinExistence type="predicted"/>
<keyword evidence="2 6" id="KW-0812">Transmembrane</keyword>
<evidence type="ECO:0000256" key="4">
    <source>
        <dbReference type="ARBA" id="ARBA00023136"/>
    </source>
</evidence>
<dbReference type="RefSeq" id="WP_144430647.1">
    <property type="nucleotide sequence ID" value="NZ_CXSU01000012.1"/>
</dbReference>
<evidence type="ECO:0000313" key="7">
    <source>
        <dbReference type="Proteomes" id="UP000049222"/>
    </source>
</evidence>
<dbReference type="STRING" id="420998.JDO7802_03318"/>
<keyword evidence="7" id="KW-1185">Reference proteome</keyword>
<evidence type="ECO:0000256" key="1">
    <source>
        <dbReference type="ARBA" id="ARBA00004141"/>
    </source>
</evidence>
<name>A0A0M6YN56_9RHOB</name>